<dbReference type="Proteomes" id="UP001303160">
    <property type="component" value="Unassembled WGS sequence"/>
</dbReference>
<evidence type="ECO:0000313" key="1">
    <source>
        <dbReference type="EMBL" id="KAK4197105.1"/>
    </source>
</evidence>
<dbReference type="Gene3D" id="1.25.40.10">
    <property type="entry name" value="Tetratricopeptide repeat domain"/>
    <property type="match status" value="1"/>
</dbReference>
<reference evidence="1" key="1">
    <citation type="journal article" date="2023" name="Mol. Phylogenet. Evol.">
        <title>Genome-scale phylogeny and comparative genomics of the fungal order Sordariales.</title>
        <authorList>
            <person name="Hensen N."/>
            <person name="Bonometti L."/>
            <person name="Westerberg I."/>
            <person name="Brannstrom I.O."/>
            <person name="Guillou S."/>
            <person name="Cros-Aarteil S."/>
            <person name="Calhoun S."/>
            <person name="Haridas S."/>
            <person name="Kuo A."/>
            <person name="Mondo S."/>
            <person name="Pangilinan J."/>
            <person name="Riley R."/>
            <person name="LaButti K."/>
            <person name="Andreopoulos B."/>
            <person name="Lipzen A."/>
            <person name="Chen C."/>
            <person name="Yan M."/>
            <person name="Daum C."/>
            <person name="Ng V."/>
            <person name="Clum A."/>
            <person name="Steindorff A."/>
            <person name="Ohm R.A."/>
            <person name="Martin F."/>
            <person name="Silar P."/>
            <person name="Natvig D.O."/>
            <person name="Lalanne C."/>
            <person name="Gautier V."/>
            <person name="Ament-Velasquez S.L."/>
            <person name="Kruys A."/>
            <person name="Hutchinson M.I."/>
            <person name="Powell A.J."/>
            <person name="Barry K."/>
            <person name="Miller A.N."/>
            <person name="Grigoriev I.V."/>
            <person name="Debuchy R."/>
            <person name="Gladieux P."/>
            <person name="Hiltunen Thoren M."/>
            <person name="Johannesson H."/>
        </authorList>
    </citation>
    <scope>NUCLEOTIDE SEQUENCE</scope>
    <source>
        <strain evidence="1">CBS 315.58</strain>
    </source>
</reference>
<name>A0AAN6XCX2_9PEZI</name>
<dbReference type="InterPro" id="IPR011990">
    <property type="entry name" value="TPR-like_helical_dom_sf"/>
</dbReference>
<dbReference type="EMBL" id="MU863970">
    <property type="protein sequence ID" value="KAK4197105.1"/>
    <property type="molecule type" value="Genomic_DNA"/>
</dbReference>
<accession>A0AAN6XCX2</accession>
<comment type="caution">
    <text evidence="1">The sequence shown here is derived from an EMBL/GenBank/DDBJ whole genome shotgun (WGS) entry which is preliminary data.</text>
</comment>
<proteinExistence type="predicted"/>
<protein>
    <submittedName>
        <fullName evidence="1">Uncharacterized protein</fullName>
    </submittedName>
</protein>
<organism evidence="1 2">
    <name type="scientific">Triangularia verruculosa</name>
    <dbReference type="NCBI Taxonomy" id="2587418"/>
    <lineage>
        <taxon>Eukaryota</taxon>
        <taxon>Fungi</taxon>
        <taxon>Dikarya</taxon>
        <taxon>Ascomycota</taxon>
        <taxon>Pezizomycotina</taxon>
        <taxon>Sordariomycetes</taxon>
        <taxon>Sordariomycetidae</taxon>
        <taxon>Sordariales</taxon>
        <taxon>Podosporaceae</taxon>
        <taxon>Triangularia</taxon>
    </lineage>
</organism>
<dbReference type="AlphaFoldDB" id="A0AAN6XCX2"/>
<evidence type="ECO:0000313" key="2">
    <source>
        <dbReference type="Proteomes" id="UP001303160"/>
    </source>
</evidence>
<reference evidence="1" key="2">
    <citation type="submission" date="2023-05" db="EMBL/GenBank/DDBJ databases">
        <authorList>
            <consortium name="Lawrence Berkeley National Laboratory"/>
            <person name="Steindorff A."/>
            <person name="Hensen N."/>
            <person name="Bonometti L."/>
            <person name="Westerberg I."/>
            <person name="Brannstrom I.O."/>
            <person name="Guillou S."/>
            <person name="Cros-Aarteil S."/>
            <person name="Calhoun S."/>
            <person name="Haridas S."/>
            <person name="Kuo A."/>
            <person name="Mondo S."/>
            <person name="Pangilinan J."/>
            <person name="Riley R."/>
            <person name="Labutti K."/>
            <person name="Andreopoulos B."/>
            <person name="Lipzen A."/>
            <person name="Chen C."/>
            <person name="Yanf M."/>
            <person name="Daum C."/>
            <person name="Ng V."/>
            <person name="Clum A."/>
            <person name="Ohm R."/>
            <person name="Martin F."/>
            <person name="Silar P."/>
            <person name="Natvig D."/>
            <person name="Lalanne C."/>
            <person name="Gautier V."/>
            <person name="Ament-Velasquez S.L."/>
            <person name="Kruys A."/>
            <person name="Hutchinson M.I."/>
            <person name="Powell A.J."/>
            <person name="Barry K."/>
            <person name="Miller A.N."/>
            <person name="Grigoriev I.V."/>
            <person name="Debuchy R."/>
            <person name="Gladieux P."/>
            <person name="Thoren M.H."/>
            <person name="Johannesson H."/>
        </authorList>
    </citation>
    <scope>NUCLEOTIDE SEQUENCE</scope>
    <source>
        <strain evidence="1">CBS 315.58</strain>
    </source>
</reference>
<keyword evidence="2" id="KW-1185">Reference proteome</keyword>
<sequence>MDDVHRYKVFFEAVHLLAALWPPGDHCSQVTKRWTMCEDLLPHLERFHQLYVEYSDWEQYDVDQDLPMLMNEAAVYLHERYFSHEGKAYASGRVLLYLTSLRPTWMPMGFQCREEAFGKLDKVSYKTGRVLQALGNVKSSQAQRSEELGDHEGAKKLWDESFVIHSNCLRQYESTLGKFAHRTADACHKLAEHHIRRKEHCLAQDYLDRALSIWGNREWYKNESARSSFLRGSHLVSLKGKENMDEGKQWLERAKVLRAEILPGEKPRKPTTADFDDLVCFWSI</sequence>
<gene>
    <name evidence="1" type="ORF">QBC40DRAFT_257406</name>
</gene>